<accession>A0ABR0GAN6</accession>
<dbReference type="InterPro" id="IPR009009">
    <property type="entry name" value="RlpA-like_DPBB"/>
</dbReference>
<dbReference type="InterPro" id="IPR036908">
    <property type="entry name" value="RlpA-like_sf"/>
</dbReference>
<evidence type="ECO:0000313" key="5">
    <source>
        <dbReference type="Proteomes" id="UP001323405"/>
    </source>
</evidence>
<evidence type="ECO:0000313" key="4">
    <source>
        <dbReference type="EMBL" id="KAK4652758.1"/>
    </source>
</evidence>
<dbReference type="CDD" id="cd22191">
    <property type="entry name" value="DPBB_RlpA_EXP_N-like"/>
    <property type="match status" value="1"/>
</dbReference>
<dbReference type="SUPFAM" id="SSF50685">
    <property type="entry name" value="Barwin-like endoglucanases"/>
    <property type="match status" value="1"/>
</dbReference>
<evidence type="ECO:0000256" key="2">
    <source>
        <dbReference type="SAM" id="SignalP"/>
    </source>
</evidence>
<evidence type="ECO:0000259" key="3">
    <source>
        <dbReference type="Pfam" id="PF03330"/>
    </source>
</evidence>
<keyword evidence="5" id="KW-1185">Reference proteome</keyword>
<dbReference type="Gene3D" id="2.40.40.10">
    <property type="entry name" value="RlpA-like domain"/>
    <property type="match status" value="1"/>
</dbReference>
<dbReference type="GeneID" id="87910383"/>
<dbReference type="RefSeq" id="XP_062741733.1">
    <property type="nucleotide sequence ID" value="XM_062890476.1"/>
</dbReference>
<dbReference type="PANTHER" id="PTHR31836:SF28">
    <property type="entry name" value="SRCR DOMAIN-CONTAINING PROTEIN-RELATED"/>
    <property type="match status" value="1"/>
</dbReference>
<organism evidence="4 5">
    <name type="scientific">Podospora pseudocomata</name>
    <dbReference type="NCBI Taxonomy" id="2093779"/>
    <lineage>
        <taxon>Eukaryota</taxon>
        <taxon>Fungi</taxon>
        <taxon>Dikarya</taxon>
        <taxon>Ascomycota</taxon>
        <taxon>Pezizomycotina</taxon>
        <taxon>Sordariomycetes</taxon>
        <taxon>Sordariomycetidae</taxon>
        <taxon>Sordariales</taxon>
        <taxon>Podosporaceae</taxon>
        <taxon>Podospora</taxon>
    </lineage>
</organism>
<evidence type="ECO:0000256" key="1">
    <source>
        <dbReference type="ARBA" id="ARBA00022729"/>
    </source>
</evidence>
<dbReference type="InterPro" id="IPR051477">
    <property type="entry name" value="Expansin_CellWall"/>
</dbReference>
<dbReference type="PANTHER" id="PTHR31836">
    <property type="match status" value="1"/>
</dbReference>
<dbReference type="Proteomes" id="UP001323405">
    <property type="component" value="Unassembled WGS sequence"/>
</dbReference>
<proteinExistence type="predicted"/>
<sequence>MVSFTTLAAGLVAIFASSAMAAPTNAAAAASGDFTHYSPSVGLGACGQLHQDSEFVVALCDKGLVSTVLLAVFTVVGSLTCDTLSHADFDPRAPGGNPNNNPLCGRRLRASFEGKSVEVAVVDRCPACSAGSLDLSPAAFSQLADLGRGRIQGSWVWL</sequence>
<keyword evidence="1 2" id="KW-0732">Signal</keyword>
<feature type="signal peptide" evidence="2">
    <location>
        <begin position="1"/>
        <end position="21"/>
    </location>
</feature>
<protein>
    <recommendedName>
        <fullName evidence="3">RlpA-like protein double-psi beta-barrel domain-containing protein</fullName>
    </recommendedName>
</protein>
<gene>
    <name evidence="4" type="ORF">QC762_500460</name>
</gene>
<feature type="domain" description="RlpA-like protein double-psi beta-barrel" evidence="3">
    <location>
        <begin position="107"/>
        <end position="152"/>
    </location>
</feature>
<comment type="caution">
    <text evidence="4">The sequence shown here is derived from an EMBL/GenBank/DDBJ whole genome shotgun (WGS) entry which is preliminary data.</text>
</comment>
<name>A0ABR0GAN6_9PEZI</name>
<feature type="chain" id="PRO_5045282423" description="RlpA-like protein double-psi beta-barrel domain-containing protein" evidence="2">
    <location>
        <begin position="22"/>
        <end position="158"/>
    </location>
</feature>
<dbReference type="Pfam" id="PF03330">
    <property type="entry name" value="DPBB_1"/>
    <property type="match status" value="1"/>
</dbReference>
<reference evidence="4 5" key="1">
    <citation type="journal article" date="2023" name="bioRxiv">
        <title>High-quality genome assemblies of four members of thePodospora anserinaspecies complex.</title>
        <authorList>
            <person name="Ament-Velasquez S.L."/>
            <person name="Vogan A.A."/>
            <person name="Wallerman O."/>
            <person name="Hartmann F."/>
            <person name="Gautier V."/>
            <person name="Silar P."/>
            <person name="Giraud T."/>
            <person name="Johannesson H."/>
        </authorList>
    </citation>
    <scope>NUCLEOTIDE SEQUENCE [LARGE SCALE GENOMIC DNA]</scope>
    <source>
        <strain evidence="4 5">CBS 415.72m</strain>
    </source>
</reference>
<dbReference type="EMBL" id="JAFFHA010000007">
    <property type="protein sequence ID" value="KAK4652758.1"/>
    <property type="molecule type" value="Genomic_DNA"/>
</dbReference>